<name>A0ABX1W2F6_9SPHI</name>
<protein>
    <submittedName>
        <fullName evidence="2">TonB-dependent receptor plug domain-containing protein</fullName>
    </submittedName>
</protein>
<evidence type="ECO:0000313" key="3">
    <source>
        <dbReference type="Proteomes" id="UP000566071"/>
    </source>
</evidence>
<dbReference type="SUPFAM" id="SSF56935">
    <property type="entry name" value="Porins"/>
    <property type="match status" value="1"/>
</dbReference>
<dbReference type="InterPro" id="IPR012910">
    <property type="entry name" value="Plug_dom"/>
</dbReference>
<dbReference type="EMBL" id="JABFCR010000004">
    <property type="protein sequence ID" value="NNU33170.1"/>
    <property type="molecule type" value="Genomic_DNA"/>
</dbReference>
<keyword evidence="3" id="KW-1185">Reference proteome</keyword>
<reference evidence="2 3" key="1">
    <citation type="submission" date="2020-05" db="EMBL/GenBank/DDBJ databases">
        <authorList>
            <person name="Khan S.A."/>
            <person name="Jeon C.O."/>
            <person name="Chun B.H."/>
        </authorList>
    </citation>
    <scope>NUCLEOTIDE SEQUENCE [LARGE SCALE GENOMIC DNA]</scope>
    <source>
        <strain evidence="2 3">S1162</strain>
    </source>
</reference>
<dbReference type="Gene3D" id="2.170.130.10">
    <property type="entry name" value="TonB-dependent receptor, plug domain"/>
    <property type="match status" value="1"/>
</dbReference>
<accession>A0ABX1W2F6</accession>
<dbReference type="Pfam" id="PF07715">
    <property type="entry name" value="Plug"/>
    <property type="match status" value="1"/>
</dbReference>
<gene>
    <name evidence="2" type="ORF">HK413_01455</name>
</gene>
<dbReference type="Proteomes" id="UP000566071">
    <property type="component" value="Unassembled WGS sequence"/>
</dbReference>
<evidence type="ECO:0000259" key="1">
    <source>
        <dbReference type="Pfam" id="PF07715"/>
    </source>
</evidence>
<comment type="caution">
    <text evidence="2">The sequence shown here is derived from an EMBL/GenBank/DDBJ whole genome shotgun (WGS) entry which is preliminary data.</text>
</comment>
<evidence type="ECO:0000313" key="2">
    <source>
        <dbReference type="EMBL" id="NNU33170.1"/>
    </source>
</evidence>
<dbReference type="InterPro" id="IPR037066">
    <property type="entry name" value="Plug_dom_sf"/>
</dbReference>
<organism evidence="2 3">
    <name type="scientific">Mucilaginibacter humi</name>
    <dbReference type="NCBI Taxonomy" id="2732510"/>
    <lineage>
        <taxon>Bacteria</taxon>
        <taxon>Pseudomonadati</taxon>
        <taxon>Bacteroidota</taxon>
        <taxon>Sphingobacteriia</taxon>
        <taxon>Sphingobacteriales</taxon>
        <taxon>Sphingobacteriaceae</taxon>
        <taxon>Mucilaginibacter</taxon>
    </lineage>
</organism>
<feature type="domain" description="TonB-dependent receptor plug" evidence="1">
    <location>
        <begin position="6"/>
        <end position="87"/>
    </location>
</feature>
<sequence length="193" mass="21044">MKYAMTLKQFLQGRAMGIKFVDDTPFSTRTDNFAGGDNGPKAMTIILDGIEMNSDADAPLNWIPVEDVASIEILRTAATSALYGKNNGVIIITTKTGKGISYPSKSSTAYAPLVVTGYQAIREFYAPNYTVSPNSPPDHRTTIYWKPDIVTDKAGNAAFKFYTSDDKGTYQITIEGITADGRPAHLVKNFVVE</sequence>
<proteinExistence type="predicted"/>
<dbReference type="RefSeq" id="WP_175268872.1">
    <property type="nucleotide sequence ID" value="NZ_JABFCR010000004.1"/>
</dbReference>
<keyword evidence="2" id="KW-0675">Receptor</keyword>